<keyword evidence="1" id="KW-0802">TPR repeat</keyword>
<evidence type="ECO:0000256" key="2">
    <source>
        <dbReference type="SAM" id="SignalP"/>
    </source>
</evidence>
<organism evidence="3 4">
    <name type="scientific">Sphingomonas kaistensis</name>
    <dbReference type="NCBI Taxonomy" id="298708"/>
    <lineage>
        <taxon>Bacteria</taxon>
        <taxon>Pseudomonadati</taxon>
        <taxon>Pseudomonadota</taxon>
        <taxon>Alphaproteobacteria</taxon>
        <taxon>Sphingomonadales</taxon>
        <taxon>Sphingomonadaceae</taxon>
        <taxon>Sphingomonas</taxon>
    </lineage>
</organism>
<dbReference type="RefSeq" id="WP_168069952.1">
    <property type="nucleotide sequence ID" value="NZ_JAATJC010000001.1"/>
</dbReference>
<name>A0A7X5YAM3_9SPHN</name>
<accession>A0A7X5YAM3</accession>
<dbReference type="SMART" id="SM00028">
    <property type="entry name" value="TPR"/>
    <property type="match status" value="2"/>
</dbReference>
<keyword evidence="2" id="KW-0732">Signal</keyword>
<feature type="signal peptide" evidence="2">
    <location>
        <begin position="1"/>
        <end position="19"/>
    </location>
</feature>
<feature type="repeat" description="TPR" evidence="1">
    <location>
        <begin position="153"/>
        <end position="186"/>
    </location>
</feature>
<dbReference type="EMBL" id="JAATJC010000001">
    <property type="protein sequence ID" value="NJC06626.1"/>
    <property type="molecule type" value="Genomic_DNA"/>
</dbReference>
<evidence type="ECO:0000256" key="1">
    <source>
        <dbReference type="PROSITE-ProRule" id="PRU00339"/>
    </source>
</evidence>
<comment type="caution">
    <text evidence="3">The sequence shown here is derived from an EMBL/GenBank/DDBJ whole genome shotgun (WGS) entry which is preliminary data.</text>
</comment>
<sequence>MILALAVMLAMASAPPATDAVSDAASALSHGRAVQAREMIRTAVAEGASGAAVDRLFADLAFAERRWPEATIRYAALLKAGERNTHVLSQAGIAALEQGDGAAAIVLLDEAAALPDAGWRTFNARGVAADRMQDWRSADAAYARGLRLKAASPELLNNLGWSLLLRGQWSEAQRRLAQAARLAPTNPRIASNLDLADSALLADLPARRAGESGSSYSARLNDAGALALHAGNVAKARAAFARALEGSDRWFARAANNLALADAAAGSP</sequence>
<dbReference type="InterPro" id="IPR019734">
    <property type="entry name" value="TPR_rpt"/>
</dbReference>
<dbReference type="InterPro" id="IPR011990">
    <property type="entry name" value="TPR-like_helical_dom_sf"/>
</dbReference>
<dbReference type="PROSITE" id="PS50005">
    <property type="entry name" value="TPR"/>
    <property type="match status" value="1"/>
</dbReference>
<dbReference type="AlphaFoldDB" id="A0A7X5YAM3"/>
<dbReference type="Gene3D" id="1.25.40.10">
    <property type="entry name" value="Tetratricopeptide repeat domain"/>
    <property type="match status" value="1"/>
</dbReference>
<reference evidence="3 4" key="1">
    <citation type="submission" date="2020-03" db="EMBL/GenBank/DDBJ databases">
        <title>Genomic Encyclopedia of Type Strains, Phase IV (KMG-IV): sequencing the most valuable type-strain genomes for metagenomic binning, comparative biology and taxonomic classification.</title>
        <authorList>
            <person name="Goeker M."/>
        </authorList>
    </citation>
    <scope>NUCLEOTIDE SEQUENCE [LARGE SCALE GENOMIC DNA]</scope>
    <source>
        <strain evidence="3 4">DSM 16846</strain>
    </source>
</reference>
<gene>
    <name evidence="3" type="ORF">GGQ97_002419</name>
</gene>
<protein>
    <submittedName>
        <fullName evidence="3">Flp pilus assembly protein TadD</fullName>
    </submittedName>
</protein>
<evidence type="ECO:0000313" key="4">
    <source>
        <dbReference type="Proteomes" id="UP000558192"/>
    </source>
</evidence>
<keyword evidence="4" id="KW-1185">Reference proteome</keyword>
<dbReference type="SUPFAM" id="SSF48452">
    <property type="entry name" value="TPR-like"/>
    <property type="match status" value="1"/>
</dbReference>
<evidence type="ECO:0000313" key="3">
    <source>
        <dbReference type="EMBL" id="NJC06626.1"/>
    </source>
</evidence>
<proteinExistence type="predicted"/>
<dbReference type="Proteomes" id="UP000558192">
    <property type="component" value="Unassembled WGS sequence"/>
</dbReference>
<feature type="chain" id="PRO_5031050162" evidence="2">
    <location>
        <begin position="20"/>
        <end position="268"/>
    </location>
</feature>